<evidence type="ECO:0000313" key="3">
    <source>
        <dbReference type="Proteomes" id="UP001472677"/>
    </source>
</evidence>
<comment type="caution">
    <text evidence="2">The sequence shown here is derived from an EMBL/GenBank/DDBJ whole genome shotgun (WGS) entry which is preliminary data.</text>
</comment>
<name>A0ABR2DGU0_9ROSI</name>
<organism evidence="2 3">
    <name type="scientific">Hibiscus sabdariffa</name>
    <name type="common">roselle</name>
    <dbReference type="NCBI Taxonomy" id="183260"/>
    <lineage>
        <taxon>Eukaryota</taxon>
        <taxon>Viridiplantae</taxon>
        <taxon>Streptophyta</taxon>
        <taxon>Embryophyta</taxon>
        <taxon>Tracheophyta</taxon>
        <taxon>Spermatophyta</taxon>
        <taxon>Magnoliopsida</taxon>
        <taxon>eudicotyledons</taxon>
        <taxon>Gunneridae</taxon>
        <taxon>Pentapetalae</taxon>
        <taxon>rosids</taxon>
        <taxon>malvids</taxon>
        <taxon>Malvales</taxon>
        <taxon>Malvaceae</taxon>
        <taxon>Malvoideae</taxon>
        <taxon>Hibiscus</taxon>
    </lineage>
</organism>
<accession>A0ABR2DGU0</accession>
<keyword evidence="3" id="KW-1185">Reference proteome</keyword>
<proteinExistence type="predicted"/>
<feature type="region of interest" description="Disordered" evidence="1">
    <location>
        <begin position="97"/>
        <end position="116"/>
    </location>
</feature>
<protein>
    <submittedName>
        <fullName evidence="2">Uncharacterized protein</fullName>
    </submittedName>
</protein>
<reference evidence="2 3" key="1">
    <citation type="journal article" date="2024" name="G3 (Bethesda)">
        <title>Genome assembly of Hibiscus sabdariffa L. provides insights into metabolisms of medicinal natural products.</title>
        <authorList>
            <person name="Kim T."/>
        </authorList>
    </citation>
    <scope>NUCLEOTIDE SEQUENCE [LARGE SCALE GENOMIC DNA]</scope>
    <source>
        <strain evidence="2">TK-2024</strain>
        <tissue evidence="2">Old leaves</tissue>
    </source>
</reference>
<dbReference type="EMBL" id="JBBPBM010000028">
    <property type="protein sequence ID" value="KAK8538144.1"/>
    <property type="molecule type" value="Genomic_DNA"/>
</dbReference>
<sequence length="116" mass="12696">MSLVLEHKLLFALCFGDDGGGSLVSLLRKLPPRSLQVISMAEQLRRSPGVVCCHLPSLRAGSMPKATSPIRYAKKSNAMAEIDATLLKKAEIQRELKKKHAKSARMDSCHARGREG</sequence>
<evidence type="ECO:0000313" key="2">
    <source>
        <dbReference type="EMBL" id="KAK8538144.1"/>
    </source>
</evidence>
<dbReference type="Proteomes" id="UP001472677">
    <property type="component" value="Unassembled WGS sequence"/>
</dbReference>
<evidence type="ECO:0000256" key="1">
    <source>
        <dbReference type="SAM" id="MobiDB-lite"/>
    </source>
</evidence>
<gene>
    <name evidence="2" type="ORF">V6N12_044281</name>
</gene>
<feature type="compositionally biased region" description="Basic and acidic residues" evidence="1">
    <location>
        <begin position="104"/>
        <end position="116"/>
    </location>
</feature>